<keyword evidence="3 12" id="KW-0813">Transport</keyword>
<reference evidence="14" key="1">
    <citation type="submission" date="2021-01" db="UniProtKB">
        <authorList>
            <consortium name="EnsemblMetazoa"/>
        </authorList>
    </citation>
    <scope>IDENTIFICATION</scope>
</reference>
<keyword evidence="9 13" id="KW-0472">Membrane</keyword>
<sequence length="417" mass="48331">MRKIKKLHCNRGTRQAEERIPVWNLTKEYARRMQHFIEWSGILQRNLPTRSLMQNISHNITDMVELVTFDNGFLIACANKKANPMNITNEYQRQECIRYKRKNPLPDIKLYPRYGTCLCYFCKYARTPNDFIRMESFDGPQNGLLLVLKVEVATYLPFIVEAGFLVAIHDQGVEVDFTKDGVFIQPLTTTFIGVGRRALRRLAKPYQNPCRFDWPLFLKDKVEKGNKYTALECRNVCHQYMVQIRLRCTSLKYPMLRVVNESSEGGYSDLRLEICSPDREAEIVEIEKGIRNRSIDCECNNVCNETGFDKTISSLSWHPKIQIDSLSKSKDTSMAQVYVYMKSNLINNRTKVGKINSHEFISGIGSIMGMYLGYSFLFCWSILDVIGRVVVDAYCAYCKDKRLQQSKVFDLSTEHPN</sequence>
<evidence type="ECO:0000256" key="10">
    <source>
        <dbReference type="ARBA" id="ARBA00023201"/>
    </source>
</evidence>
<evidence type="ECO:0000256" key="7">
    <source>
        <dbReference type="ARBA" id="ARBA00023053"/>
    </source>
</evidence>
<evidence type="ECO:0000256" key="6">
    <source>
        <dbReference type="ARBA" id="ARBA00022989"/>
    </source>
</evidence>
<evidence type="ECO:0000256" key="4">
    <source>
        <dbReference type="ARBA" id="ARBA00022461"/>
    </source>
</evidence>
<keyword evidence="6 13" id="KW-1133">Transmembrane helix</keyword>
<keyword evidence="8 12" id="KW-0406">Ion transport</keyword>
<proteinExistence type="inferred from homology"/>
<evidence type="ECO:0000256" key="3">
    <source>
        <dbReference type="ARBA" id="ARBA00022448"/>
    </source>
</evidence>
<evidence type="ECO:0000256" key="12">
    <source>
        <dbReference type="RuleBase" id="RU000679"/>
    </source>
</evidence>
<feature type="transmembrane region" description="Helical" evidence="13">
    <location>
        <begin position="360"/>
        <end position="383"/>
    </location>
</feature>
<keyword evidence="5 12" id="KW-0812">Transmembrane</keyword>
<dbReference type="Proteomes" id="UP000594260">
    <property type="component" value="Unplaced"/>
</dbReference>
<dbReference type="AlphaFoldDB" id="A0A7M7L0C6"/>
<dbReference type="Gene3D" id="1.10.287.770">
    <property type="entry name" value="YojJ-like"/>
    <property type="match status" value="1"/>
</dbReference>
<dbReference type="OrthoDB" id="6478271at2759"/>
<dbReference type="GeneID" id="111254809"/>
<comment type="subcellular location">
    <subcellularLocation>
        <location evidence="1">Membrane</location>
        <topology evidence="1">Multi-pass membrane protein</topology>
    </subcellularLocation>
</comment>
<evidence type="ECO:0000256" key="13">
    <source>
        <dbReference type="SAM" id="Phobius"/>
    </source>
</evidence>
<organism evidence="14 15">
    <name type="scientific">Varroa destructor</name>
    <name type="common">Honeybee mite</name>
    <dbReference type="NCBI Taxonomy" id="109461"/>
    <lineage>
        <taxon>Eukaryota</taxon>
        <taxon>Metazoa</taxon>
        <taxon>Ecdysozoa</taxon>
        <taxon>Arthropoda</taxon>
        <taxon>Chelicerata</taxon>
        <taxon>Arachnida</taxon>
        <taxon>Acari</taxon>
        <taxon>Parasitiformes</taxon>
        <taxon>Mesostigmata</taxon>
        <taxon>Gamasina</taxon>
        <taxon>Dermanyssoidea</taxon>
        <taxon>Varroidae</taxon>
        <taxon>Varroa</taxon>
    </lineage>
</organism>
<protein>
    <submittedName>
        <fullName evidence="14">Uncharacterized protein</fullName>
    </submittedName>
</protein>
<accession>A0A7M7L0C6</accession>
<evidence type="ECO:0000256" key="5">
    <source>
        <dbReference type="ARBA" id="ARBA00022692"/>
    </source>
</evidence>
<dbReference type="Gene3D" id="2.60.470.10">
    <property type="entry name" value="Acid-sensing ion channels like domains"/>
    <property type="match status" value="1"/>
</dbReference>
<dbReference type="PRINTS" id="PR01078">
    <property type="entry name" value="AMINACHANNEL"/>
</dbReference>
<comment type="similarity">
    <text evidence="2 12">Belongs to the amiloride-sensitive sodium channel (TC 1.A.6) family.</text>
</comment>
<evidence type="ECO:0000256" key="11">
    <source>
        <dbReference type="ARBA" id="ARBA00023303"/>
    </source>
</evidence>
<evidence type="ECO:0000313" key="14">
    <source>
        <dbReference type="EnsemblMetazoa" id="XP_022671792"/>
    </source>
</evidence>
<evidence type="ECO:0000313" key="15">
    <source>
        <dbReference type="Proteomes" id="UP000594260"/>
    </source>
</evidence>
<keyword evidence="15" id="KW-1185">Reference proteome</keyword>
<dbReference type="Pfam" id="PF00858">
    <property type="entry name" value="ASC"/>
    <property type="match status" value="1"/>
</dbReference>
<evidence type="ECO:0000256" key="1">
    <source>
        <dbReference type="ARBA" id="ARBA00004141"/>
    </source>
</evidence>
<dbReference type="InterPro" id="IPR001873">
    <property type="entry name" value="ENaC"/>
</dbReference>
<dbReference type="GO" id="GO:0015280">
    <property type="term" value="F:ligand-gated sodium channel activity"/>
    <property type="evidence" value="ECO:0007669"/>
    <property type="project" value="TreeGrafter"/>
</dbReference>
<dbReference type="OMA" id="CANKKAN"/>
<evidence type="ECO:0000256" key="9">
    <source>
        <dbReference type="ARBA" id="ARBA00023136"/>
    </source>
</evidence>
<name>A0A7M7L0C6_VARDE</name>
<keyword evidence="10 12" id="KW-0739">Sodium transport</keyword>
<dbReference type="PANTHER" id="PTHR11690">
    <property type="entry name" value="AMILORIDE-SENSITIVE SODIUM CHANNEL-RELATED"/>
    <property type="match status" value="1"/>
</dbReference>
<dbReference type="GO" id="GO:0005886">
    <property type="term" value="C:plasma membrane"/>
    <property type="evidence" value="ECO:0007669"/>
    <property type="project" value="TreeGrafter"/>
</dbReference>
<dbReference type="FunCoup" id="A0A7M7L0C6">
    <property type="interactions" value="25"/>
</dbReference>
<evidence type="ECO:0000256" key="8">
    <source>
        <dbReference type="ARBA" id="ARBA00023065"/>
    </source>
</evidence>
<dbReference type="InParanoid" id="A0A7M7L0C6"/>
<evidence type="ECO:0000256" key="2">
    <source>
        <dbReference type="ARBA" id="ARBA00007193"/>
    </source>
</evidence>
<dbReference type="RefSeq" id="XP_022671792.1">
    <property type="nucleotide sequence ID" value="XM_022816057.1"/>
</dbReference>
<dbReference type="KEGG" id="vde:111254809"/>
<keyword evidence="11 12" id="KW-0407">Ion channel</keyword>
<dbReference type="EnsemblMetazoa" id="XM_022816057">
    <property type="protein sequence ID" value="XP_022671792"/>
    <property type="gene ID" value="LOC111254809"/>
</dbReference>
<keyword evidence="4 12" id="KW-0894">Sodium channel</keyword>
<dbReference type="PANTHER" id="PTHR11690:SF248">
    <property type="entry name" value="PICKPOCKET 17, ISOFORM A"/>
    <property type="match status" value="1"/>
</dbReference>
<keyword evidence="7" id="KW-0915">Sodium</keyword>